<dbReference type="PANTHER" id="PTHR42925:SF2">
    <property type="entry name" value="NA+ DRIVEN MULTIDRUG EFFLUX PUMP"/>
    <property type="match status" value="1"/>
</dbReference>
<gene>
    <name evidence="8" type="ORF">SAMN02746066_02118</name>
</gene>
<evidence type="ECO:0000256" key="7">
    <source>
        <dbReference type="SAM" id="Phobius"/>
    </source>
</evidence>
<feature type="transmembrane region" description="Helical" evidence="7">
    <location>
        <begin position="118"/>
        <end position="137"/>
    </location>
</feature>
<dbReference type="GO" id="GO:0005886">
    <property type="term" value="C:plasma membrane"/>
    <property type="evidence" value="ECO:0007669"/>
    <property type="project" value="UniProtKB-SubCell"/>
</dbReference>
<sequence>MLAIPIALQNLINVGVSVTDTLMIGSISEEQMSGISYANQPYFIFTTVLFGLASGSIVLTAQYWGKRELEPIRAILGLMLRIGVVAGFLVSLFVLISPETAMSIFTNEPEIIVYGTKYLRIVGFSYMFSGFTGVYLMSMRSTGNVYVSACIYGISFILNVFLNWTLIFGHFGMPRMEIQGAATATLISRILESLLTVGYMYCLEKKIHFKLKDLFHKTRKYWSNLVRFSIPVLLSEVCWGVGISVQAAIIGRLGKSAITASSYINQVQQLAGIILIGFGVGAGIVMGNIIGEGKEKEALQISRVLLKVSAVLGAIVAAAVIAFRPIAPNFINCSSETAVMIQNMLFGAAYLLFFQAFTILTMAGILRGSGDTIYCTTLDVLTLFVLKLGLGIFVSKVLKLPPVVVYFILCSDEMIKTILTVPRILKGKWIHHTTVN</sequence>
<dbReference type="Proteomes" id="UP000184038">
    <property type="component" value="Unassembled WGS sequence"/>
</dbReference>
<evidence type="ECO:0000256" key="6">
    <source>
        <dbReference type="ARBA" id="ARBA00023136"/>
    </source>
</evidence>
<feature type="transmembrane region" description="Helical" evidence="7">
    <location>
        <begin position="373"/>
        <end position="394"/>
    </location>
</feature>
<dbReference type="Pfam" id="PF01554">
    <property type="entry name" value="MatE"/>
    <property type="match status" value="2"/>
</dbReference>
<feature type="transmembrane region" description="Helical" evidence="7">
    <location>
        <begin position="224"/>
        <end position="250"/>
    </location>
</feature>
<evidence type="ECO:0000256" key="3">
    <source>
        <dbReference type="ARBA" id="ARBA00022475"/>
    </source>
</evidence>
<evidence type="ECO:0000256" key="4">
    <source>
        <dbReference type="ARBA" id="ARBA00022692"/>
    </source>
</evidence>
<feature type="transmembrane region" description="Helical" evidence="7">
    <location>
        <begin position="344"/>
        <end position="366"/>
    </location>
</feature>
<reference evidence="8 9" key="1">
    <citation type="submission" date="2016-11" db="EMBL/GenBank/DDBJ databases">
        <authorList>
            <person name="Jaros S."/>
            <person name="Januszkiewicz K."/>
            <person name="Wedrychowicz H."/>
        </authorList>
    </citation>
    <scope>NUCLEOTIDE SEQUENCE [LARGE SCALE GENOMIC DNA]</scope>
    <source>
        <strain evidence="8 9">DSM 15930</strain>
    </source>
</reference>
<feature type="transmembrane region" description="Helical" evidence="7">
    <location>
        <begin position="149"/>
        <end position="169"/>
    </location>
</feature>
<organism evidence="8 9">
    <name type="scientific">Anaerosporobacter mobilis DSM 15930</name>
    <dbReference type="NCBI Taxonomy" id="1120996"/>
    <lineage>
        <taxon>Bacteria</taxon>
        <taxon>Bacillati</taxon>
        <taxon>Bacillota</taxon>
        <taxon>Clostridia</taxon>
        <taxon>Lachnospirales</taxon>
        <taxon>Lachnospiraceae</taxon>
        <taxon>Anaerosporobacter</taxon>
    </lineage>
</organism>
<proteinExistence type="predicted"/>
<dbReference type="STRING" id="1120996.SAMN02746066_02118"/>
<feature type="transmembrane region" description="Helical" evidence="7">
    <location>
        <begin position="181"/>
        <end position="203"/>
    </location>
</feature>
<keyword evidence="3" id="KW-1003">Cell membrane</keyword>
<dbReference type="NCBIfam" id="TIGR00797">
    <property type="entry name" value="matE"/>
    <property type="match status" value="1"/>
</dbReference>
<feature type="transmembrane region" description="Helical" evidence="7">
    <location>
        <begin position="42"/>
        <end position="64"/>
    </location>
</feature>
<keyword evidence="2" id="KW-0813">Transport</keyword>
<evidence type="ECO:0000256" key="1">
    <source>
        <dbReference type="ARBA" id="ARBA00004651"/>
    </source>
</evidence>
<feature type="transmembrane region" description="Helical" evidence="7">
    <location>
        <begin position="76"/>
        <end position="98"/>
    </location>
</feature>
<dbReference type="GO" id="GO:0015297">
    <property type="term" value="F:antiporter activity"/>
    <property type="evidence" value="ECO:0007669"/>
    <property type="project" value="InterPro"/>
</dbReference>
<comment type="subcellular location">
    <subcellularLocation>
        <location evidence="1">Cell membrane</location>
        <topology evidence="1">Multi-pass membrane protein</topology>
    </subcellularLocation>
</comment>
<feature type="transmembrane region" description="Helical" evidence="7">
    <location>
        <begin position="304"/>
        <end position="324"/>
    </location>
</feature>
<dbReference type="PANTHER" id="PTHR42925">
    <property type="entry name" value="MULTIDRUG AND TOXIN EFFLUX PROTEIN MATE FAMILY"/>
    <property type="match status" value="1"/>
</dbReference>
<keyword evidence="5 7" id="KW-1133">Transmembrane helix</keyword>
<accession>A0A1M7J3C8</accession>
<dbReference type="InterPro" id="IPR047135">
    <property type="entry name" value="YsiQ"/>
</dbReference>
<keyword evidence="6 7" id="KW-0472">Membrane</keyword>
<dbReference type="GO" id="GO:0042910">
    <property type="term" value="F:xenobiotic transmembrane transporter activity"/>
    <property type="evidence" value="ECO:0007669"/>
    <property type="project" value="InterPro"/>
</dbReference>
<dbReference type="InterPro" id="IPR048279">
    <property type="entry name" value="MdtK-like"/>
</dbReference>
<evidence type="ECO:0000256" key="2">
    <source>
        <dbReference type="ARBA" id="ARBA00022448"/>
    </source>
</evidence>
<dbReference type="InterPro" id="IPR002528">
    <property type="entry name" value="MATE_fam"/>
</dbReference>
<evidence type="ECO:0000256" key="5">
    <source>
        <dbReference type="ARBA" id="ARBA00022989"/>
    </source>
</evidence>
<evidence type="ECO:0000313" key="8">
    <source>
        <dbReference type="EMBL" id="SHM47491.1"/>
    </source>
</evidence>
<dbReference type="PIRSF" id="PIRSF006603">
    <property type="entry name" value="DinF"/>
    <property type="match status" value="1"/>
</dbReference>
<dbReference type="AlphaFoldDB" id="A0A1M7J3C8"/>
<feature type="transmembrane region" description="Helical" evidence="7">
    <location>
        <begin position="270"/>
        <end position="292"/>
    </location>
</feature>
<keyword evidence="9" id="KW-1185">Reference proteome</keyword>
<evidence type="ECO:0000313" key="9">
    <source>
        <dbReference type="Proteomes" id="UP000184038"/>
    </source>
</evidence>
<name>A0A1M7J3C8_9FIRM</name>
<protein>
    <submittedName>
        <fullName evidence="8">Putative efflux protein, MATE family</fullName>
    </submittedName>
</protein>
<keyword evidence="4 7" id="KW-0812">Transmembrane</keyword>
<dbReference type="EMBL" id="FRCP01000010">
    <property type="protein sequence ID" value="SHM47491.1"/>
    <property type="molecule type" value="Genomic_DNA"/>
</dbReference>
<dbReference type="CDD" id="cd13134">
    <property type="entry name" value="MATE_like_8"/>
    <property type="match status" value="1"/>
</dbReference>